<proteinExistence type="inferred from homology"/>
<dbReference type="GO" id="GO:0003968">
    <property type="term" value="F:RNA-directed RNA polymerase activity"/>
    <property type="evidence" value="ECO:0007669"/>
    <property type="project" value="UniProtKB-KW"/>
</dbReference>
<comment type="catalytic activity">
    <reaction evidence="1">
        <text>RNA(n) + a ribonucleoside 5'-triphosphate = RNA(n+1) + diphosphate</text>
        <dbReference type="Rhea" id="RHEA:21248"/>
        <dbReference type="Rhea" id="RHEA-COMP:14527"/>
        <dbReference type="Rhea" id="RHEA-COMP:17342"/>
        <dbReference type="ChEBI" id="CHEBI:33019"/>
        <dbReference type="ChEBI" id="CHEBI:61557"/>
        <dbReference type="ChEBI" id="CHEBI:140395"/>
        <dbReference type="EC" id="2.7.7.48"/>
    </reaction>
</comment>
<protein>
    <recommendedName>
        <fullName evidence="1">RNA-dependent RNA polymerase</fullName>
        <ecNumber evidence="1">2.7.7.48</ecNumber>
    </recommendedName>
</protein>
<dbReference type="GO" id="GO:0003723">
    <property type="term" value="F:RNA binding"/>
    <property type="evidence" value="ECO:0007669"/>
    <property type="project" value="UniProtKB-KW"/>
</dbReference>
<dbReference type="AlphaFoldDB" id="A0A0A1USV4"/>
<dbReference type="Pfam" id="PF05183">
    <property type="entry name" value="RdRP"/>
    <property type="match status" value="1"/>
</dbReference>
<dbReference type="EC" id="2.7.7.48" evidence="1"/>
<dbReference type="GO" id="GO:0031380">
    <property type="term" value="C:nuclear RNA-directed RNA polymerase complex"/>
    <property type="evidence" value="ECO:0007669"/>
    <property type="project" value="TreeGrafter"/>
</dbReference>
<organism evidence="5 6">
    <name type="scientific">Metarhizium robertsii</name>
    <dbReference type="NCBI Taxonomy" id="568076"/>
    <lineage>
        <taxon>Eukaryota</taxon>
        <taxon>Fungi</taxon>
        <taxon>Dikarya</taxon>
        <taxon>Ascomycota</taxon>
        <taxon>Pezizomycotina</taxon>
        <taxon>Sordariomycetes</taxon>
        <taxon>Hypocreomycetidae</taxon>
        <taxon>Hypocreales</taxon>
        <taxon>Clavicipitaceae</taxon>
        <taxon>Metarhizium</taxon>
    </lineage>
</organism>
<evidence type="ECO:0000313" key="6">
    <source>
        <dbReference type="Proteomes" id="UP000030151"/>
    </source>
</evidence>
<reference evidence="5 6" key="1">
    <citation type="submission" date="2014-02" db="EMBL/GenBank/DDBJ databases">
        <title>The genome sequence of the entomopathogenic fungus Metarhizium robertsii ARSEF 2575.</title>
        <authorList>
            <person name="Giuliano Garisto Donzelli B."/>
            <person name="Roe B.A."/>
            <person name="Macmil S.L."/>
            <person name="Krasnoff S.B."/>
            <person name="Gibson D.M."/>
        </authorList>
    </citation>
    <scope>NUCLEOTIDE SEQUENCE [LARGE SCALE GENOMIC DNA]</scope>
    <source>
        <strain evidence="5 6">ARSEF 2575</strain>
    </source>
</reference>
<keyword evidence="3" id="KW-0472">Membrane</keyword>
<dbReference type="EMBL" id="JELW01000017">
    <property type="protein sequence ID" value="EXU99673.1"/>
    <property type="molecule type" value="Genomic_DNA"/>
</dbReference>
<dbReference type="InterPro" id="IPR007855">
    <property type="entry name" value="RDRP"/>
</dbReference>
<evidence type="ECO:0000256" key="1">
    <source>
        <dbReference type="RuleBase" id="RU363098"/>
    </source>
</evidence>
<evidence type="ECO:0000313" key="5">
    <source>
        <dbReference type="EMBL" id="EXU99673.1"/>
    </source>
</evidence>
<feature type="domain" description="RDRP core" evidence="4">
    <location>
        <begin position="238"/>
        <end position="901"/>
    </location>
</feature>
<keyword evidence="1" id="KW-0548">Nucleotidyltransferase</keyword>
<evidence type="ECO:0000259" key="4">
    <source>
        <dbReference type="Pfam" id="PF05183"/>
    </source>
</evidence>
<name>A0A0A1USV4_9HYPO</name>
<dbReference type="Proteomes" id="UP000030151">
    <property type="component" value="Unassembled WGS sequence"/>
</dbReference>
<gene>
    <name evidence="5" type="ORF">X797_007140</name>
</gene>
<feature type="transmembrane region" description="Helical" evidence="3">
    <location>
        <begin position="1057"/>
        <end position="1078"/>
    </location>
</feature>
<keyword evidence="3" id="KW-0812">Transmembrane</keyword>
<keyword evidence="1 5" id="KW-0696">RNA-directed RNA polymerase</keyword>
<dbReference type="PANTHER" id="PTHR23079:SF14">
    <property type="entry name" value="RNA-DEPENDENT RNA POLYMERASE"/>
    <property type="match status" value="1"/>
</dbReference>
<feature type="region of interest" description="Disordered" evidence="2">
    <location>
        <begin position="1"/>
        <end position="57"/>
    </location>
</feature>
<dbReference type="HOGENOM" id="CLU_002322_1_0_1"/>
<dbReference type="OrthoDB" id="10055769at2759"/>
<dbReference type="InterPro" id="IPR057596">
    <property type="entry name" value="RDRP_core"/>
</dbReference>
<comment type="similarity">
    <text evidence="1">Belongs to the RdRP family.</text>
</comment>
<sequence>MRKRLSSDNSSMSKRAKSIEDKQKEQVNNAIDSIPLRSTPKTQASSPASVLGSFGTQKKSLPFPRPVGIATSFSAYTTSQNTSFSTASGCNSPLDDSGSDYFTSQESPYDSEKEVADAYIPPQTLGTRLKGVWRKYITKSALAPLAVIWEITRIALHCGVELTDCDVRYDDISQWSTQSNLRNTLSQLPAFHAKSMPQLSSHDAWDLALKGFQSTTYAVMLSAELVLNRSSTGPLFSLKLHPLRLEQSHRLSRRFGADRFLEILMPYPDLVQKVAKSKNDNISTDAIVSWLTEKHYFLGRRWTAFCCRPATRRKGVRKDAPAVPQARVFFFASDGDSFEGCPDGSLPPIAQANTPGIRTKMPVHKLMDWAIGGLSTTNQQVPKLFSRITLSRSQPTHLTLLDCHKLTAILGLSHTHATVVLEKHQIHSLDYDIGTHSTMNDGIGRISKALATKIASKLGLTDLPCAFQARLGSAKGMWIIDSDPTLGDGDWIVTYASQVKWDCDHEDSHHRTFEVKEWPKEPRPASLNQQFIPVLEAQAINPAKMRNCISAHLRRGLLEELAAQKMAIEDPAEMRLWLQQGGGSKPEGPENSMAFLGGLPRDPEKAMAFLLDSGFHPKSCKYLQELCWRAAHRRTEVLKAKMNICVPCSAYLLMVVDFSSTLEEDEVHVSFSTKFQVDGFCDTLLEEMDVLVARAPSHLPSDIQRVKVVSRPQLRHLKNVIVFSTKGRSSLADKLSGGDYDGDRAWVCWDQEIVQNFWNAAVPDDDTNPEKLGYLRKLNRSMAQIRREETGDEAVCSKFLHESLAFNMQQSILGKCTDYKERYCYHTKSISSKNIVILSRLLGCLVDQPKQGYIFTNSDWHQFRQDLQIRTLEHDPEYKRERASYNISKQANPHILDYLKHVVAERTVAEALTELTKTLEGFEACHYDEQLTRMFNFYDNHYKNSHDENKATWRNVKNALKEDIESVARLWTNTITKDKDYVASVGSIYQQWHRIQPLPTESSSDLVKLLLQPYMADRQSTLWELLKASFAFKELYNRKTAFLWQMAGRQLAMLKPMMSHSAVMTSCVLVVPGLYGVLKPDKKLIATRRVQRLAETEGIYNLSAGDLEALEWHDDVDMHEETDD</sequence>
<comment type="caution">
    <text evidence="5">The sequence shown here is derived from an EMBL/GenBank/DDBJ whole genome shotgun (WGS) entry which is preliminary data.</text>
</comment>
<keyword evidence="3" id="KW-1133">Transmembrane helix</keyword>
<dbReference type="PANTHER" id="PTHR23079">
    <property type="entry name" value="RNA-DEPENDENT RNA POLYMERASE"/>
    <property type="match status" value="1"/>
</dbReference>
<evidence type="ECO:0000256" key="3">
    <source>
        <dbReference type="SAM" id="Phobius"/>
    </source>
</evidence>
<accession>A0A0A1USV4</accession>
<dbReference type="Gene3D" id="1.10.8.790">
    <property type="entry name" value="RNA-dependent RNA polymerase, slab domain, helical subdomain-like"/>
    <property type="match status" value="1"/>
</dbReference>
<keyword evidence="1" id="KW-0694">RNA-binding</keyword>
<evidence type="ECO:0000256" key="2">
    <source>
        <dbReference type="SAM" id="MobiDB-lite"/>
    </source>
</evidence>
<feature type="compositionally biased region" description="Polar residues" evidence="2">
    <location>
        <begin position="39"/>
        <end position="57"/>
    </location>
</feature>
<dbReference type="GO" id="GO:0030422">
    <property type="term" value="P:siRNA processing"/>
    <property type="evidence" value="ECO:0007669"/>
    <property type="project" value="TreeGrafter"/>
</dbReference>
<keyword evidence="1" id="KW-0808">Transferase</keyword>